<comment type="caution">
    <text evidence="9">The sequence shown here is derived from an EMBL/GenBank/DDBJ whole genome shotgun (WGS) entry which is preliminary data.</text>
</comment>
<comment type="function">
    <text evidence="6 7">Associates with the EF-Tu.GDP complex and induces the exchange of GDP to GTP. It remains bound to the aminoacyl-tRNA.EF-Tu.GTP complex up to the GTP hydrolysis stage on the ribosome.</text>
</comment>
<evidence type="ECO:0000313" key="9">
    <source>
        <dbReference type="EMBL" id="RAO95221.1"/>
    </source>
</evidence>
<dbReference type="Gene3D" id="1.10.286.20">
    <property type="match status" value="1"/>
</dbReference>
<keyword evidence="10" id="KW-1185">Reference proteome</keyword>
<dbReference type="Proteomes" id="UP000249762">
    <property type="component" value="Unassembled WGS sequence"/>
</dbReference>
<dbReference type="InterPro" id="IPR014039">
    <property type="entry name" value="Transl_elong_EFTs/EF1B_dimer"/>
</dbReference>
<dbReference type="SUPFAM" id="SSF46934">
    <property type="entry name" value="UBA-like"/>
    <property type="match status" value="1"/>
</dbReference>
<evidence type="ECO:0000256" key="4">
    <source>
        <dbReference type="ARBA" id="ARBA00022768"/>
    </source>
</evidence>
<dbReference type="PANTHER" id="PTHR11741">
    <property type="entry name" value="ELONGATION FACTOR TS"/>
    <property type="match status" value="1"/>
</dbReference>
<protein>
    <recommendedName>
        <fullName evidence="2 7">Elongation factor Ts</fullName>
        <shortName evidence="7">EF-Ts</shortName>
    </recommendedName>
</protein>
<proteinExistence type="inferred from homology"/>
<dbReference type="EMBL" id="QKVO01000002">
    <property type="protein sequence ID" value="RAO95221.1"/>
    <property type="molecule type" value="Genomic_DNA"/>
</dbReference>
<dbReference type="GO" id="GO:0005737">
    <property type="term" value="C:cytoplasm"/>
    <property type="evidence" value="ECO:0007669"/>
    <property type="project" value="UniProtKB-SubCell"/>
</dbReference>
<dbReference type="AlphaFoldDB" id="A0A328PUX1"/>
<reference evidence="10" key="1">
    <citation type="submission" date="2018-06" db="EMBL/GenBank/DDBJ databases">
        <authorList>
            <person name="Martinez Ocampo F."/>
            <person name="Quiroz Castaneda R.E."/>
            <person name="Rojas Lopez X."/>
        </authorList>
    </citation>
    <scope>NUCLEOTIDE SEQUENCE [LARGE SCALE GENOMIC DNA]</scope>
    <source>
        <strain evidence="10">INIFAP02</strain>
    </source>
</reference>
<evidence type="ECO:0000256" key="2">
    <source>
        <dbReference type="ARBA" id="ARBA00016956"/>
    </source>
</evidence>
<keyword evidence="3 7" id="KW-0963">Cytoplasm</keyword>
<dbReference type="PANTHER" id="PTHR11741:SF0">
    <property type="entry name" value="ELONGATION FACTOR TS, MITOCHONDRIAL"/>
    <property type="match status" value="1"/>
</dbReference>
<comment type="similarity">
    <text evidence="1 7">Belongs to the EF-Ts family.</text>
</comment>
<dbReference type="Gene3D" id="1.10.8.10">
    <property type="entry name" value="DNA helicase RuvA subunit, C-terminal domain"/>
    <property type="match status" value="1"/>
</dbReference>
<dbReference type="NCBIfam" id="TIGR00116">
    <property type="entry name" value="tsf"/>
    <property type="match status" value="1"/>
</dbReference>
<sequence>MANKELIAKLRKETLAPFASCIKALEEAKDDFEEAKKLIFKQSILKTKSRSTDDSLPEGRLLTVGPEDLSFAAIVHLRAQTDFVTNSQSFVGLQKEIGETLLQDYEQKKEFHASIINSSALLALKSEKDNLTVEEKISSVSSITKEEIKLGECWVSEKNTNCFTISYTHYNAKLAALLTLRLGSKKLSDFDEQDKKELRHLIVHYAGTESLFLTKEDVSKEWIERESEVIKENMLKKNPELKNVDQIVEKQIPKRSAEVTFSEQSFILNSSIKISAILEKFELTPVWAKKIVL</sequence>
<evidence type="ECO:0000256" key="6">
    <source>
        <dbReference type="ARBA" id="ARBA00025453"/>
    </source>
</evidence>
<evidence type="ECO:0000256" key="5">
    <source>
        <dbReference type="ARBA" id="ARBA00022917"/>
    </source>
</evidence>
<dbReference type="SUPFAM" id="SSF54713">
    <property type="entry name" value="Elongation factor Ts (EF-Ts), dimerisation domain"/>
    <property type="match status" value="1"/>
</dbReference>
<dbReference type="InterPro" id="IPR009060">
    <property type="entry name" value="UBA-like_sf"/>
</dbReference>
<dbReference type="Pfam" id="PF00889">
    <property type="entry name" value="EF_TS"/>
    <property type="match status" value="1"/>
</dbReference>
<dbReference type="RefSeq" id="WP_112665189.1">
    <property type="nucleotide sequence ID" value="NZ_QKVO01000002.1"/>
</dbReference>
<gene>
    <name evidence="7 9" type="primary">tsf</name>
    <name evidence="9" type="ORF">DNK47_01180</name>
</gene>
<dbReference type="HAMAP" id="MF_00050">
    <property type="entry name" value="EF_Ts"/>
    <property type="match status" value="1"/>
</dbReference>
<keyword evidence="4 7" id="KW-0251">Elongation factor</keyword>
<feature type="region of interest" description="Involved in Mg(2+) ion dislocation from EF-Tu" evidence="7">
    <location>
        <begin position="81"/>
        <end position="84"/>
    </location>
</feature>
<comment type="subcellular location">
    <subcellularLocation>
        <location evidence="7">Cytoplasm</location>
    </subcellularLocation>
</comment>
<evidence type="ECO:0000256" key="7">
    <source>
        <dbReference type="HAMAP-Rule" id="MF_00050"/>
    </source>
</evidence>
<dbReference type="GO" id="GO:0003746">
    <property type="term" value="F:translation elongation factor activity"/>
    <property type="evidence" value="ECO:0007669"/>
    <property type="project" value="UniProtKB-UniRule"/>
</dbReference>
<evidence type="ECO:0000256" key="1">
    <source>
        <dbReference type="ARBA" id="ARBA00005532"/>
    </source>
</evidence>
<dbReference type="InterPro" id="IPR001816">
    <property type="entry name" value="Transl_elong_EFTs/EF1B"/>
</dbReference>
<evidence type="ECO:0000313" key="10">
    <source>
        <dbReference type="Proteomes" id="UP000249762"/>
    </source>
</evidence>
<evidence type="ECO:0000259" key="8">
    <source>
        <dbReference type="Pfam" id="PF00889"/>
    </source>
</evidence>
<name>A0A328PUX1_9MOLU</name>
<dbReference type="Gene3D" id="3.30.479.20">
    <property type="entry name" value="Elongation factor Ts, dimerisation domain"/>
    <property type="match status" value="2"/>
</dbReference>
<keyword evidence="5 7" id="KW-0648">Protein biosynthesis</keyword>
<organism evidence="9 10">
    <name type="scientific">Mycoplasma wenyonii</name>
    <dbReference type="NCBI Taxonomy" id="65123"/>
    <lineage>
        <taxon>Bacteria</taxon>
        <taxon>Bacillati</taxon>
        <taxon>Mycoplasmatota</taxon>
        <taxon>Mollicutes</taxon>
        <taxon>Mycoplasmataceae</taxon>
        <taxon>Mycoplasma</taxon>
    </lineage>
</organism>
<evidence type="ECO:0000256" key="3">
    <source>
        <dbReference type="ARBA" id="ARBA00022490"/>
    </source>
</evidence>
<feature type="domain" description="Translation elongation factor EFTs/EF1B dimerisation" evidence="8">
    <location>
        <begin position="72"/>
        <end position="281"/>
    </location>
</feature>
<dbReference type="OrthoDB" id="396275at2"/>
<dbReference type="InterPro" id="IPR036402">
    <property type="entry name" value="EF-Ts_dimer_sf"/>
</dbReference>
<accession>A0A328PUX1</accession>